<organism evidence="2 3">
    <name type="scientific">Aureibaculum algae</name>
    <dbReference type="NCBI Taxonomy" id="2584122"/>
    <lineage>
        <taxon>Bacteria</taxon>
        <taxon>Pseudomonadati</taxon>
        <taxon>Bacteroidota</taxon>
        <taxon>Flavobacteriia</taxon>
        <taxon>Flavobacteriales</taxon>
        <taxon>Flavobacteriaceae</taxon>
        <taxon>Aureibaculum</taxon>
    </lineage>
</organism>
<keyword evidence="1" id="KW-1133">Transmembrane helix</keyword>
<reference evidence="2 3" key="1">
    <citation type="submission" date="2019-05" db="EMBL/GenBank/DDBJ databases">
        <title>Algicella ahnfeltiae gen. nov., sp. nov., a novel marine bacterium of the family Flavobacteriaceae isolated from a red alga.</title>
        <authorList>
            <person name="Nedashkovskaya O.I."/>
            <person name="Kukhlevskiy A.D."/>
            <person name="Kim S.-G."/>
            <person name="Zhukova N.V."/>
            <person name="Mikhailov V.V."/>
        </authorList>
    </citation>
    <scope>NUCLEOTIDE SEQUENCE [LARGE SCALE GENOMIC DNA]</scope>
    <source>
        <strain evidence="2 3">10Alg115</strain>
    </source>
</reference>
<dbReference type="Proteomes" id="UP000306229">
    <property type="component" value="Chromosome"/>
</dbReference>
<sequence length="69" mass="8012">MSRKVSKSEASFNSKRTGITEEQFKLELLYAQQIKIDKLEKIRSNISKIVWVIAIMLILSILGVLLQYR</sequence>
<dbReference type="EMBL" id="CP040749">
    <property type="protein sequence ID" value="QCX40129.1"/>
    <property type="molecule type" value="Genomic_DNA"/>
</dbReference>
<accession>A0A5B7TTI7</accession>
<feature type="transmembrane region" description="Helical" evidence="1">
    <location>
        <begin position="49"/>
        <end position="68"/>
    </location>
</feature>
<gene>
    <name evidence="2" type="ORF">FF125_17370</name>
</gene>
<evidence type="ECO:0000313" key="2">
    <source>
        <dbReference type="EMBL" id="QCX40129.1"/>
    </source>
</evidence>
<dbReference type="AlphaFoldDB" id="A0A5B7TTI7"/>
<keyword evidence="3" id="KW-1185">Reference proteome</keyword>
<protein>
    <submittedName>
        <fullName evidence="2">Uncharacterized protein</fullName>
    </submittedName>
</protein>
<evidence type="ECO:0000313" key="3">
    <source>
        <dbReference type="Proteomes" id="UP000306229"/>
    </source>
</evidence>
<keyword evidence="1" id="KW-0812">Transmembrane</keyword>
<dbReference type="RefSeq" id="WP_138950963.1">
    <property type="nucleotide sequence ID" value="NZ_CP040749.1"/>
</dbReference>
<evidence type="ECO:0000256" key="1">
    <source>
        <dbReference type="SAM" id="Phobius"/>
    </source>
</evidence>
<dbReference type="KEGG" id="fbe:FF125_17370"/>
<name>A0A5B7TTI7_9FLAO</name>
<proteinExistence type="predicted"/>
<keyword evidence="1" id="KW-0472">Membrane</keyword>
<dbReference type="OrthoDB" id="9986019at2"/>